<keyword evidence="1" id="KW-1133">Transmembrane helix</keyword>
<dbReference type="Proteomes" id="UP001556040">
    <property type="component" value="Unassembled WGS sequence"/>
</dbReference>
<organism evidence="2 3">
    <name type="scientific">Jeotgalibacillus marinus</name>
    <dbReference type="NCBI Taxonomy" id="86667"/>
    <lineage>
        <taxon>Bacteria</taxon>
        <taxon>Bacillati</taxon>
        <taxon>Bacillota</taxon>
        <taxon>Bacilli</taxon>
        <taxon>Bacillales</taxon>
        <taxon>Caryophanaceae</taxon>
        <taxon>Jeotgalibacillus</taxon>
    </lineage>
</organism>
<protein>
    <submittedName>
        <fullName evidence="2">Uncharacterized protein</fullName>
    </submittedName>
</protein>
<dbReference type="EMBL" id="JBFMIA010000004">
    <property type="protein sequence ID" value="MEW9501643.1"/>
    <property type="molecule type" value="Genomic_DNA"/>
</dbReference>
<name>A0ABV3Q3G7_9BACL</name>
<comment type="caution">
    <text evidence="2">The sequence shown here is derived from an EMBL/GenBank/DDBJ whole genome shotgun (WGS) entry which is preliminary data.</text>
</comment>
<keyword evidence="1" id="KW-0812">Transmembrane</keyword>
<accession>A0ABV3Q3G7</accession>
<keyword evidence="3" id="KW-1185">Reference proteome</keyword>
<proteinExistence type="predicted"/>
<evidence type="ECO:0000256" key="1">
    <source>
        <dbReference type="SAM" id="Phobius"/>
    </source>
</evidence>
<sequence length="120" mass="13355">MNGYQLNDTFLAILEWGFVVVVIAIIAFTIWSMKYAPQMKSALLWLVAHLVFTVVAHILFWMGLGDQSSGTTPIANIVDQIHFFMGVAGLLWLLGMLCLVLCIQVIKDTVAQPKHAHAKE</sequence>
<feature type="transmembrane region" description="Helical" evidence="1">
    <location>
        <begin position="83"/>
        <end position="106"/>
    </location>
</feature>
<feature type="transmembrane region" description="Helical" evidence="1">
    <location>
        <begin position="43"/>
        <end position="63"/>
    </location>
</feature>
<feature type="transmembrane region" description="Helical" evidence="1">
    <location>
        <begin position="12"/>
        <end position="31"/>
    </location>
</feature>
<evidence type="ECO:0000313" key="2">
    <source>
        <dbReference type="EMBL" id="MEW9501643.1"/>
    </source>
</evidence>
<keyword evidence="1" id="KW-0472">Membrane</keyword>
<evidence type="ECO:0000313" key="3">
    <source>
        <dbReference type="Proteomes" id="UP001556040"/>
    </source>
</evidence>
<reference evidence="2 3" key="1">
    <citation type="journal article" date="1979" name="Int. J. Syst. Evol. Microbiol.">
        <title>Bacillus globisporus subsp. marinus subsp. nov.</title>
        <authorList>
            <person name="Liu H."/>
        </authorList>
    </citation>
    <scope>NUCLEOTIDE SEQUENCE [LARGE SCALE GENOMIC DNA]</scope>
    <source>
        <strain evidence="2 3">DSM 1297</strain>
    </source>
</reference>
<gene>
    <name evidence="2" type="ORF">AB1471_07495</name>
</gene>
<dbReference type="RefSeq" id="WP_367779123.1">
    <property type="nucleotide sequence ID" value="NZ_JBFMIA010000004.1"/>
</dbReference>